<dbReference type="EC" id="5.3.1.12" evidence="4 7"/>
<dbReference type="GO" id="GO:0042840">
    <property type="term" value="P:D-glucuronate catabolic process"/>
    <property type="evidence" value="ECO:0007669"/>
    <property type="project" value="TreeGrafter"/>
</dbReference>
<evidence type="ECO:0000256" key="1">
    <source>
        <dbReference type="ARBA" id="ARBA00001165"/>
    </source>
</evidence>
<dbReference type="PANTHER" id="PTHR30068:SF4">
    <property type="entry name" value="URONATE ISOMERASE"/>
    <property type="match status" value="1"/>
</dbReference>
<reference evidence="8" key="1">
    <citation type="submission" date="2022-12" db="EMBL/GenBank/DDBJ databases">
        <title>Description and comparative metabolic analysis of Aerococcus sp. nov., isolated from the feces of a pig.</title>
        <authorList>
            <person name="Chang Y.-H."/>
        </authorList>
    </citation>
    <scope>NUCLEOTIDE SEQUENCE</scope>
    <source>
        <strain evidence="8">YH-aer222</strain>
    </source>
</reference>
<name>A0A9X3FMQ8_9LACT</name>
<dbReference type="InterPro" id="IPR003766">
    <property type="entry name" value="Uronate_isomerase"/>
</dbReference>
<evidence type="ECO:0000256" key="3">
    <source>
        <dbReference type="ARBA" id="ARBA00008397"/>
    </source>
</evidence>
<evidence type="ECO:0000256" key="6">
    <source>
        <dbReference type="ARBA" id="ARBA00023235"/>
    </source>
</evidence>
<dbReference type="GO" id="GO:0008880">
    <property type="term" value="F:glucuronate isomerase activity"/>
    <property type="evidence" value="ECO:0007669"/>
    <property type="project" value="UniProtKB-UniRule"/>
</dbReference>
<proteinExistence type="inferred from homology"/>
<dbReference type="EMBL" id="JAPRFR010000001">
    <property type="protein sequence ID" value="MCZ0725538.1"/>
    <property type="molecule type" value="Genomic_DNA"/>
</dbReference>
<dbReference type="NCBIfam" id="NF002794">
    <property type="entry name" value="PRK02925.1"/>
    <property type="match status" value="1"/>
</dbReference>
<comment type="similarity">
    <text evidence="3 7">Belongs to the metallo-dependent hydrolases superfamily. Uronate isomerase family.</text>
</comment>
<protein>
    <recommendedName>
        <fullName evidence="5 7">Uronate isomerase</fullName>
        <ecNumber evidence="4 7">5.3.1.12</ecNumber>
    </recommendedName>
    <alternativeName>
        <fullName evidence="7">Glucuronate isomerase</fullName>
    </alternativeName>
    <alternativeName>
        <fullName evidence="7">Uronic isomerase</fullName>
    </alternativeName>
</protein>
<dbReference type="RefSeq" id="WP_268751854.1">
    <property type="nucleotide sequence ID" value="NZ_JAPRFQ010000001.1"/>
</dbReference>
<organism evidence="8 9">
    <name type="scientific">Aerococcus kribbianus</name>
    <dbReference type="NCBI Taxonomy" id="2999064"/>
    <lineage>
        <taxon>Bacteria</taxon>
        <taxon>Bacillati</taxon>
        <taxon>Bacillota</taxon>
        <taxon>Bacilli</taxon>
        <taxon>Lactobacillales</taxon>
        <taxon>Aerococcaceae</taxon>
        <taxon>Aerococcus</taxon>
    </lineage>
</organism>
<dbReference type="Gene3D" id="1.10.2020.10">
    <property type="entry name" value="uronate isomerase, domain 2, chain A"/>
    <property type="match status" value="1"/>
</dbReference>
<comment type="catalytic activity">
    <reaction evidence="1 7">
        <text>D-glucuronate = D-fructuronate</text>
        <dbReference type="Rhea" id="RHEA:13049"/>
        <dbReference type="ChEBI" id="CHEBI:58720"/>
        <dbReference type="ChEBI" id="CHEBI:59863"/>
        <dbReference type="EC" id="5.3.1.12"/>
    </reaction>
</comment>
<evidence type="ECO:0000313" key="8">
    <source>
        <dbReference type="EMBL" id="MCZ0725538.1"/>
    </source>
</evidence>
<accession>A0A9X3FMQ8</accession>
<dbReference type="AlphaFoldDB" id="A0A9X3FMQ8"/>
<dbReference type="Pfam" id="PF02614">
    <property type="entry name" value="UxaC"/>
    <property type="match status" value="1"/>
</dbReference>
<dbReference type="InterPro" id="IPR032466">
    <property type="entry name" value="Metal_Hydrolase"/>
</dbReference>
<dbReference type="HAMAP" id="MF_00675">
    <property type="entry name" value="UxaC"/>
    <property type="match status" value="1"/>
</dbReference>
<keyword evidence="9" id="KW-1185">Reference proteome</keyword>
<comment type="pathway">
    <text evidence="2 7">Carbohydrate metabolism; pentose and glucuronate interconversion.</text>
</comment>
<dbReference type="Gene3D" id="3.20.20.140">
    <property type="entry name" value="Metal-dependent hydrolases"/>
    <property type="match status" value="1"/>
</dbReference>
<comment type="catalytic activity">
    <reaction evidence="7">
        <text>aldehydo-D-galacturonate = keto-D-tagaturonate</text>
        <dbReference type="Rhea" id="RHEA:27702"/>
        <dbReference type="ChEBI" id="CHEBI:12952"/>
        <dbReference type="ChEBI" id="CHEBI:17886"/>
    </reaction>
</comment>
<dbReference type="GO" id="GO:0019698">
    <property type="term" value="P:D-galacturonate catabolic process"/>
    <property type="evidence" value="ECO:0007669"/>
    <property type="project" value="TreeGrafter"/>
</dbReference>
<evidence type="ECO:0000256" key="7">
    <source>
        <dbReference type="HAMAP-Rule" id="MF_00675"/>
    </source>
</evidence>
<evidence type="ECO:0000256" key="4">
    <source>
        <dbReference type="ARBA" id="ARBA00012546"/>
    </source>
</evidence>
<evidence type="ECO:0000256" key="5">
    <source>
        <dbReference type="ARBA" id="ARBA00020555"/>
    </source>
</evidence>
<evidence type="ECO:0000256" key="2">
    <source>
        <dbReference type="ARBA" id="ARBA00004892"/>
    </source>
</evidence>
<evidence type="ECO:0000313" key="9">
    <source>
        <dbReference type="Proteomes" id="UP001146670"/>
    </source>
</evidence>
<gene>
    <name evidence="7 8" type="primary">uxaC</name>
    <name evidence="8" type="ORF">OW157_03015</name>
</gene>
<sequence length="470" mass="53744">MSFITDDFMLQTETAKQLYHDYAKDMPIFDYHCHLSPQQIAEDHEFSDITELWLGGDHYKWRAERAMGIEEKYITGDASAKEKFQAWAETVPNTIGNPLYHWTALELKRFFGIDELLNGDNWEEIYDQLNAKLKDEHLTARKFIEGSNVKFIGTTDNPYDSLEYHKQIAEDDSFDVVVAPSFRPDEAFAVGEQKFVDFLPKMEKANGIKIDSFAKLVESLEDRVKFFKDHGANVSDHGLGKLVFRPVTDDEAEAIFQKAAKGEAVSEDEYGQFQTALIRELGRIYTENDFIMQIHFGAIRNNQERLFKEIGPDAGLDSINDQTNVAENLNGLINEMDKTNHLPKLILYPLNPGYFDIAGTAAANFQGNDQGIKSKVQLGSGWWFNDTKYGMLKQFKALAEAGLLMNFVGMLTDSRSFISYTRHEYFRRLFCDYIGGLVEQGEIPNDQALLEKLIKNVSYDNAVEYFNFAK</sequence>
<dbReference type="SUPFAM" id="SSF51556">
    <property type="entry name" value="Metallo-dependent hydrolases"/>
    <property type="match status" value="1"/>
</dbReference>
<comment type="caution">
    <text evidence="8">The sequence shown here is derived from an EMBL/GenBank/DDBJ whole genome shotgun (WGS) entry which is preliminary data.</text>
</comment>
<dbReference type="PANTHER" id="PTHR30068">
    <property type="entry name" value="URONATE ISOMERASE"/>
    <property type="match status" value="1"/>
</dbReference>
<keyword evidence="6 7" id="KW-0413">Isomerase</keyword>
<dbReference type="Proteomes" id="UP001146670">
    <property type="component" value="Unassembled WGS sequence"/>
</dbReference>